<dbReference type="PANTHER" id="PTHR37316">
    <property type="entry name" value="TEICHOIC ACID GLYCEROL-PHOSPHATE PRIMASE"/>
    <property type="match status" value="1"/>
</dbReference>
<evidence type="ECO:0000256" key="3">
    <source>
        <dbReference type="ARBA" id="ARBA00022475"/>
    </source>
</evidence>
<evidence type="ECO:0000256" key="1">
    <source>
        <dbReference type="ARBA" id="ARBA00004202"/>
    </source>
</evidence>
<dbReference type="Pfam" id="PF04464">
    <property type="entry name" value="Glyphos_transf"/>
    <property type="match status" value="1"/>
</dbReference>
<dbReference type="Gene3D" id="3.40.50.12580">
    <property type="match status" value="1"/>
</dbReference>
<dbReference type="SUPFAM" id="SSF53756">
    <property type="entry name" value="UDP-Glycosyltransferase/glycogen phosphorylase"/>
    <property type="match status" value="1"/>
</dbReference>
<gene>
    <name evidence="7" type="ORF">KC207_10345</name>
</gene>
<evidence type="ECO:0000313" key="7">
    <source>
        <dbReference type="EMBL" id="MBR7743688.1"/>
    </source>
</evidence>
<keyword evidence="8" id="KW-1185">Reference proteome</keyword>
<keyword evidence="6" id="KW-0472">Membrane</keyword>
<proteinExistence type="inferred from homology"/>
<dbReference type="InterPro" id="IPR043149">
    <property type="entry name" value="TagF_N"/>
</dbReference>
<dbReference type="PANTHER" id="PTHR37316:SF3">
    <property type="entry name" value="TEICHOIC ACID GLYCEROL-PHOSPHATE TRANSFERASE"/>
    <property type="match status" value="1"/>
</dbReference>
<dbReference type="GO" id="GO:0005886">
    <property type="term" value="C:plasma membrane"/>
    <property type="evidence" value="ECO:0007669"/>
    <property type="project" value="UniProtKB-SubCell"/>
</dbReference>
<evidence type="ECO:0000256" key="6">
    <source>
        <dbReference type="ARBA" id="ARBA00023136"/>
    </source>
</evidence>
<keyword evidence="5" id="KW-0777">Teichoic acid biosynthesis</keyword>
<evidence type="ECO:0000256" key="4">
    <source>
        <dbReference type="ARBA" id="ARBA00022679"/>
    </source>
</evidence>
<evidence type="ECO:0000313" key="8">
    <source>
        <dbReference type="Proteomes" id="UP000677016"/>
    </source>
</evidence>
<reference evidence="7" key="1">
    <citation type="submission" date="2021-04" db="EMBL/GenBank/DDBJ databases">
        <title>Phycicoccus avicenniae sp. nov., a novel endophytic actinomycetes isolated from branch of Avicennia mariana.</title>
        <authorList>
            <person name="Tuo L."/>
        </authorList>
    </citation>
    <scope>NUCLEOTIDE SEQUENCE</scope>
    <source>
        <strain evidence="7">BSK3Z-2</strain>
    </source>
</reference>
<comment type="similarity">
    <text evidence="2">Belongs to the CDP-glycerol glycerophosphotransferase family.</text>
</comment>
<dbReference type="GO" id="GO:0019350">
    <property type="term" value="P:teichoic acid biosynthetic process"/>
    <property type="evidence" value="ECO:0007669"/>
    <property type="project" value="UniProtKB-KW"/>
</dbReference>
<dbReference type="EMBL" id="JAGSNF010000014">
    <property type="protein sequence ID" value="MBR7743688.1"/>
    <property type="molecule type" value="Genomic_DNA"/>
</dbReference>
<dbReference type="AlphaFoldDB" id="A0A941D9Q2"/>
<dbReference type="Gene3D" id="3.40.50.11820">
    <property type="match status" value="1"/>
</dbReference>
<keyword evidence="4" id="KW-0808">Transferase</keyword>
<organism evidence="7 8">
    <name type="scientific">Phycicoccus avicenniae</name>
    <dbReference type="NCBI Taxonomy" id="2828860"/>
    <lineage>
        <taxon>Bacteria</taxon>
        <taxon>Bacillati</taxon>
        <taxon>Actinomycetota</taxon>
        <taxon>Actinomycetes</taxon>
        <taxon>Micrococcales</taxon>
        <taxon>Intrasporangiaceae</taxon>
        <taxon>Phycicoccus</taxon>
    </lineage>
</organism>
<dbReference type="Proteomes" id="UP000677016">
    <property type="component" value="Unassembled WGS sequence"/>
</dbReference>
<dbReference type="InterPro" id="IPR007554">
    <property type="entry name" value="Glycerophosphate_synth"/>
</dbReference>
<evidence type="ECO:0000256" key="5">
    <source>
        <dbReference type="ARBA" id="ARBA00022944"/>
    </source>
</evidence>
<accession>A0A941D9Q2</accession>
<protein>
    <submittedName>
        <fullName evidence="7">CDP-glycerol glycerophosphotransferase family protein</fullName>
    </submittedName>
</protein>
<sequence>MSSVLFEAWRGRYADSPRAISEALLRTHPDLTQWWTTTDGRAPRPDVRGVRRHRAGYFARLLASDFLVTNDIVSRHVVKGPRVTYVQCWHGTPLKAVGHDEVDSKYPGAAAHLRRVDRDVAKWDVLVSPSAECTRILRGAFRYDGTVVESGYPRNDVLSQDDGSIRRRVRAELGIQDGTTAVLYAPTWRDDTRDTAGRLVQPDLVDLDVLRHRLPGTVLLSRLHPNVPTSAAPLPGFTIDVRSHPDVAELYLAADVLVSDYSSAIYDFAVTGKPIVLHAPDLEHYRRDLRPMYFEYEQWAPGPITTTSEDLADALADLAGVVRSSADRYRWFTETFCPHEDGHAGDRVVRAVFG</sequence>
<dbReference type="InterPro" id="IPR043148">
    <property type="entry name" value="TagF_C"/>
</dbReference>
<dbReference type="InterPro" id="IPR051612">
    <property type="entry name" value="Teichoic_Acid_Biosynth"/>
</dbReference>
<dbReference type="RefSeq" id="WP_211602951.1">
    <property type="nucleotide sequence ID" value="NZ_JAGSNF010000014.1"/>
</dbReference>
<keyword evidence="3" id="KW-1003">Cell membrane</keyword>
<name>A0A941D9Q2_9MICO</name>
<evidence type="ECO:0000256" key="2">
    <source>
        <dbReference type="ARBA" id="ARBA00010488"/>
    </source>
</evidence>
<comment type="caution">
    <text evidence="7">The sequence shown here is derived from an EMBL/GenBank/DDBJ whole genome shotgun (WGS) entry which is preliminary data.</text>
</comment>
<comment type="subcellular location">
    <subcellularLocation>
        <location evidence="1">Cell membrane</location>
        <topology evidence="1">Peripheral membrane protein</topology>
    </subcellularLocation>
</comment>
<dbReference type="GO" id="GO:0047355">
    <property type="term" value="F:CDP-glycerol glycerophosphotransferase activity"/>
    <property type="evidence" value="ECO:0007669"/>
    <property type="project" value="InterPro"/>
</dbReference>